<evidence type="ECO:0000256" key="6">
    <source>
        <dbReference type="ARBA" id="ARBA00023295"/>
    </source>
</evidence>
<comment type="subcellular location">
    <subcellularLocation>
        <location evidence="1">Secreted</location>
        <location evidence="1">Cell wall</location>
    </subcellularLocation>
</comment>
<dbReference type="PANTHER" id="PTHR31375">
    <property type="match status" value="1"/>
</dbReference>
<accession>A0A2H4UZL0</accession>
<dbReference type="EMBL" id="KY794650">
    <property type="protein sequence ID" value="AUA60206.1"/>
    <property type="molecule type" value="mRNA"/>
</dbReference>
<evidence type="ECO:0000256" key="4">
    <source>
        <dbReference type="ARBA" id="ARBA00022525"/>
    </source>
</evidence>
<evidence type="ECO:0000256" key="1">
    <source>
        <dbReference type="ARBA" id="ARBA00004191"/>
    </source>
</evidence>
<name>A0A2H4UZL0_SALKA</name>
<reference evidence="11" key="1">
    <citation type="submission" date="2017-03" db="EMBL/GenBank/DDBJ databases">
        <authorList>
            <person name="Afonso C.L."/>
            <person name="Miller P.J."/>
            <person name="Scott M.A."/>
            <person name="Spackman E."/>
            <person name="Goraichik I."/>
            <person name="Dimitrov K.M."/>
            <person name="Suarez D.L."/>
            <person name="Swayne D.E."/>
        </authorList>
    </citation>
    <scope>NUCLEOTIDE SEQUENCE</scope>
</reference>
<dbReference type="AlphaFoldDB" id="A0A2H4UZL0"/>
<evidence type="ECO:0000256" key="7">
    <source>
        <dbReference type="ARBA" id="ARBA00023316"/>
    </source>
</evidence>
<dbReference type="GO" id="GO:0004650">
    <property type="term" value="F:polygalacturonase activity"/>
    <property type="evidence" value="ECO:0007669"/>
    <property type="project" value="InterPro"/>
</dbReference>
<feature type="active site" evidence="8">
    <location>
        <position position="242"/>
    </location>
</feature>
<dbReference type="GO" id="GO:0071555">
    <property type="term" value="P:cell wall organization"/>
    <property type="evidence" value="ECO:0007669"/>
    <property type="project" value="UniProtKB-KW"/>
</dbReference>
<protein>
    <submittedName>
        <fullName evidence="11">Polygalacturonase</fullName>
    </submittedName>
</protein>
<dbReference type="SMART" id="SM00710">
    <property type="entry name" value="PbH1"/>
    <property type="match status" value="5"/>
</dbReference>
<keyword evidence="10" id="KW-0732">Signal</keyword>
<dbReference type="InterPro" id="IPR000743">
    <property type="entry name" value="Glyco_hydro_28"/>
</dbReference>
<evidence type="ECO:0000256" key="5">
    <source>
        <dbReference type="ARBA" id="ARBA00022801"/>
    </source>
</evidence>
<dbReference type="InterPro" id="IPR012334">
    <property type="entry name" value="Pectin_lyas_fold"/>
</dbReference>
<sequence>MKTFNLPLLVALFYLFVSVARCQGPIDITKFGAKPNADATSALLAAWKEACAAAAPAKIVVPAGEFLLNAVKLQGPCKAPLTIEIAGNFKAPADVAQMKGEDTWVKIENVQGLTITCLPTGGTFDGQGQAAWKQNKCAQSGMCNSLPYNFRFNTLTNAQISGIKSLNSKLYHMGVMGCKNITLTGLTIDAPKDSLNTDGMHIGRSNGVHATNSKIGTGDDCISMGDGAVDVHVEGITCGPGHGISIGSMGKFANEAPNTGIFVKNCSFTDTDNGVRIKSWMNSFEASASDLHFEDITVTNVLNPVIIDQEYCPYNHCKEKTPSKVKLSKISFKNVHGAAKSAEVVKLLCSSAVPCDGVELADIDLTFPGGAAVSQCKNVKPIVTGKQNPVACGAPATPAAPLE</sequence>
<evidence type="ECO:0000256" key="3">
    <source>
        <dbReference type="ARBA" id="ARBA00022512"/>
    </source>
</evidence>
<evidence type="ECO:0000256" key="8">
    <source>
        <dbReference type="PROSITE-ProRule" id="PRU10052"/>
    </source>
</evidence>
<evidence type="ECO:0000256" key="10">
    <source>
        <dbReference type="SAM" id="SignalP"/>
    </source>
</evidence>
<comment type="similarity">
    <text evidence="2 9">Belongs to the glycosyl hydrolase 28 family.</text>
</comment>
<dbReference type="Pfam" id="PF00295">
    <property type="entry name" value="Glyco_hydro_28"/>
    <property type="match status" value="1"/>
</dbReference>
<evidence type="ECO:0000313" key="11">
    <source>
        <dbReference type="EMBL" id="AUA60206.1"/>
    </source>
</evidence>
<feature type="chain" id="PRO_5014128787" evidence="10">
    <location>
        <begin position="23"/>
        <end position="403"/>
    </location>
</feature>
<feature type="signal peptide" evidence="10">
    <location>
        <begin position="1"/>
        <end position="22"/>
    </location>
</feature>
<keyword evidence="4" id="KW-0964">Secreted</keyword>
<dbReference type="SUPFAM" id="SSF51126">
    <property type="entry name" value="Pectin lyase-like"/>
    <property type="match status" value="1"/>
</dbReference>
<dbReference type="Gene3D" id="2.160.20.10">
    <property type="entry name" value="Single-stranded right-handed beta-helix, Pectin lyase-like"/>
    <property type="match status" value="1"/>
</dbReference>
<evidence type="ECO:0000256" key="9">
    <source>
        <dbReference type="RuleBase" id="RU361169"/>
    </source>
</evidence>
<dbReference type="GO" id="GO:0005975">
    <property type="term" value="P:carbohydrate metabolic process"/>
    <property type="evidence" value="ECO:0007669"/>
    <property type="project" value="InterPro"/>
</dbReference>
<dbReference type="InterPro" id="IPR006626">
    <property type="entry name" value="PbH1"/>
</dbReference>
<dbReference type="FunFam" id="2.160.20.10:FF:000004">
    <property type="entry name" value="Pectin lyase-like superfamily protein"/>
    <property type="match status" value="1"/>
</dbReference>
<keyword evidence="6 9" id="KW-0326">Glycosidase</keyword>
<dbReference type="PROSITE" id="PS00502">
    <property type="entry name" value="POLYGALACTURONASE"/>
    <property type="match status" value="1"/>
</dbReference>
<keyword evidence="7" id="KW-0961">Cell wall biogenesis/degradation</keyword>
<organism evidence="11">
    <name type="scientific">Salsola kali</name>
    <name type="common">Prickly saltwort</name>
    <name type="synonym">Kali turgidum</name>
    <dbReference type="NCBI Taxonomy" id="151250"/>
    <lineage>
        <taxon>Eukaryota</taxon>
        <taxon>Viridiplantae</taxon>
        <taxon>Streptophyta</taxon>
        <taxon>Embryophyta</taxon>
        <taxon>Tracheophyta</taxon>
        <taxon>Spermatophyta</taxon>
        <taxon>Magnoliopsida</taxon>
        <taxon>eudicotyledons</taxon>
        <taxon>Gunneridae</taxon>
        <taxon>Pentapetalae</taxon>
        <taxon>Caryophyllales</taxon>
        <taxon>Chenopodiaceae</taxon>
        <taxon>Salsoloideae</taxon>
        <taxon>Salsoleae</taxon>
        <taxon>Salsola</taxon>
    </lineage>
</organism>
<keyword evidence="3" id="KW-0134">Cell wall</keyword>
<dbReference type="InterPro" id="IPR011050">
    <property type="entry name" value="Pectin_lyase_fold/virulence"/>
</dbReference>
<proteinExistence type="evidence at transcript level"/>
<evidence type="ECO:0000256" key="2">
    <source>
        <dbReference type="ARBA" id="ARBA00008834"/>
    </source>
</evidence>
<keyword evidence="5 9" id="KW-0378">Hydrolase</keyword>